<evidence type="ECO:0000256" key="3">
    <source>
        <dbReference type="ARBA" id="ARBA00022692"/>
    </source>
</evidence>
<proteinExistence type="inferred from homology"/>
<feature type="transmembrane region" description="Helical" evidence="7">
    <location>
        <begin position="234"/>
        <end position="250"/>
    </location>
</feature>
<dbReference type="Pfam" id="PF01694">
    <property type="entry name" value="Rhomboid"/>
    <property type="match status" value="1"/>
</dbReference>
<feature type="transmembrane region" description="Helical" evidence="7">
    <location>
        <begin position="89"/>
        <end position="107"/>
    </location>
</feature>
<comment type="similarity">
    <text evidence="2">Belongs to the peptidase S54 family.</text>
</comment>
<evidence type="ECO:0000256" key="2">
    <source>
        <dbReference type="ARBA" id="ARBA00009045"/>
    </source>
</evidence>
<dbReference type="Gene3D" id="1.20.1540.10">
    <property type="entry name" value="Rhomboid-like"/>
    <property type="match status" value="1"/>
</dbReference>
<feature type="transmembrane region" description="Helical" evidence="7">
    <location>
        <begin position="127"/>
        <end position="147"/>
    </location>
</feature>
<dbReference type="STRING" id="933852.A0A0C3AZA3"/>
<dbReference type="InterPro" id="IPR035952">
    <property type="entry name" value="Rhomboid-like_sf"/>
</dbReference>
<comment type="subcellular location">
    <subcellularLocation>
        <location evidence="1">Membrane</location>
        <topology evidence="1">Multi-pass membrane protein</topology>
    </subcellularLocation>
</comment>
<evidence type="ECO:0000256" key="7">
    <source>
        <dbReference type="SAM" id="Phobius"/>
    </source>
</evidence>
<dbReference type="GO" id="GO:0016020">
    <property type="term" value="C:membrane"/>
    <property type="evidence" value="ECO:0007669"/>
    <property type="project" value="UniProtKB-SubCell"/>
</dbReference>
<dbReference type="InterPro" id="IPR050925">
    <property type="entry name" value="Rhomboid_protease_S54"/>
</dbReference>
<feature type="transmembrane region" description="Helical" evidence="7">
    <location>
        <begin position="210"/>
        <end position="227"/>
    </location>
</feature>
<protein>
    <recommendedName>
        <fullName evidence="8">Peptidase S54 rhomboid domain-containing protein</fullName>
    </recommendedName>
</protein>
<dbReference type="InterPro" id="IPR022764">
    <property type="entry name" value="Peptidase_S54_rhomboid_dom"/>
</dbReference>
<name>A0A0C3AZA3_SERVB</name>
<dbReference type="EMBL" id="KN824315">
    <property type="protein sequence ID" value="KIM25304.1"/>
    <property type="molecule type" value="Genomic_DNA"/>
</dbReference>
<evidence type="ECO:0000256" key="5">
    <source>
        <dbReference type="ARBA" id="ARBA00022989"/>
    </source>
</evidence>
<keyword evidence="10" id="KW-1185">Reference proteome</keyword>
<accession>A0A0C3AZA3</accession>
<dbReference type="PANTHER" id="PTHR43731">
    <property type="entry name" value="RHOMBOID PROTEASE"/>
    <property type="match status" value="1"/>
</dbReference>
<dbReference type="OrthoDB" id="10260614at2759"/>
<dbReference type="AlphaFoldDB" id="A0A0C3AZA3"/>
<reference evidence="9 10" key="1">
    <citation type="submission" date="2014-04" db="EMBL/GenBank/DDBJ databases">
        <authorList>
            <consortium name="DOE Joint Genome Institute"/>
            <person name="Kuo A."/>
            <person name="Zuccaro A."/>
            <person name="Kohler A."/>
            <person name="Nagy L.G."/>
            <person name="Floudas D."/>
            <person name="Copeland A."/>
            <person name="Barry K.W."/>
            <person name="Cichocki N."/>
            <person name="Veneault-Fourrey C."/>
            <person name="LaButti K."/>
            <person name="Lindquist E.A."/>
            <person name="Lipzen A."/>
            <person name="Lundell T."/>
            <person name="Morin E."/>
            <person name="Murat C."/>
            <person name="Sun H."/>
            <person name="Tunlid A."/>
            <person name="Henrissat B."/>
            <person name="Grigoriev I.V."/>
            <person name="Hibbett D.S."/>
            <person name="Martin F."/>
            <person name="Nordberg H.P."/>
            <person name="Cantor M.N."/>
            <person name="Hua S.X."/>
        </authorList>
    </citation>
    <scope>NUCLEOTIDE SEQUENCE [LARGE SCALE GENOMIC DNA]</scope>
    <source>
        <strain evidence="9 10">MAFF 305830</strain>
    </source>
</reference>
<dbReference type="HOGENOM" id="CLU_034022_1_0_1"/>
<dbReference type="GO" id="GO:0006465">
    <property type="term" value="P:signal peptide processing"/>
    <property type="evidence" value="ECO:0007669"/>
    <property type="project" value="TreeGrafter"/>
</dbReference>
<dbReference type="PANTHER" id="PTHR43731:SF14">
    <property type="entry name" value="PRESENILIN-ASSOCIATED RHOMBOID-LIKE PROTEIN, MITOCHONDRIAL"/>
    <property type="match status" value="1"/>
</dbReference>
<evidence type="ECO:0000256" key="4">
    <source>
        <dbReference type="ARBA" id="ARBA00022801"/>
    </source>
</evidence>
<keyword evidence="3 7" id="KW-0812">Transmembrane</keyword>
<evidence type="ECO:0000313" key="9">
    <source>
        <dbReference type="EMBL" id="KIM25304.1"/>
    </source>
</evidence>
<keyword evidence="4" id="KW-0378">Hydrolase</keyword>
<reference evidence="10" key="2">
    <citation type="submission" date="2015-01" db="EMBL/GenBank/DDBJ databases">
        <title>Evolutionary Origins and Diversification of the Mycorrhizal Mutualists.</title>
        <authorList>
            <consortium name="DOE Joint Genome Institute"/>
            <consortium name="Mycorrhizal Genomics Consortium"/>
            <person name="Kohler A."/>
            <person name="Kuo A."/>
            <person name="Nagy L.G."/>
            <person name="Floudas D."/>
            <person name="Copeland A."/>
            <person name="Barry K.W."/>
            <person name="Cichocki N."/>
            <person name="Veneault-Fourrey C."/>
            <person name="LaButti K."/>
            <person name="Lindquist E.A."/>
            <person name="Lipzen A."/>
            <person name="Lundell T."/>
            <person name="Morin E."/>
            <person name="Murat C."/>
            <person name="Riley R."/>
            <person name="Ohm R."/>
            <person name="Sun H."/>
            <person name="Tunlid A."/>
            <person name="Henrissat B."/>
            <person name="Grigoriev I.V."/>
            <person name="Hibbett D.S."/>
            <person name="Martin F."/>
        </authorList>
    </citation>
    <scope>NUCLEOTIDE SEQUENCE [LARGE SCALE GENOMIC DNA]</scope>
    <source>
        <strain evidence="10">MAFF 305830</strain>
    </source>
</reference>
<keyword evidence="5 7" id="KW-1133">Transmembrane helix</keyword>
<gene>
    <name evidence="9" type="ORF">M408DRAFT_212213</name>
</gene>
<dbReference type="SUPFAM" id="SSF144091">
    <property type="entry name" value="Rhomboid-like"/>
    <property type="match status" value="1"/>
</dbReference>
<evidence type="ECO:0000259" key="8">
    <source>
        <dbReference type="Pfam" id="PF01694"/>
    </source>
</evidence>
<keyword evidence="6 7" id="KW-0472">Membrane</keyword>
<dbReference type="Proteomes" id="UP000054097">
    <property type="component" value="Unassembled WGS sequence"/>
</dbReference>
<organism evidence="9 10">
    <name type="scientific">Serendipita vermifera MAFF 305830</name>
    <dbReference type="NCBI Taxonomy" id="933852"/>
    <lineage>
        <taxon>Eukaryota</taxon>
        <taxon>Fungi</taxon>
        <taxon>Dikarya</taxon>
        <taxon>Basidiomycota</taxon>
        <taxon>Agaricomycotina</taxon>
        <taxon>Agaricomycetes</taxon>
        <taxon>Sebacinales</taxon>
        <taxon>Serendipitaceae</taxon>
        <taxon>Serendipita</taxon>
    </lineage>
</organism>
<feature type="domain" description="Peptidase S54 rhomboid" evidence="8">
    <location>
        <begin position="71"/>
        <end position="250"/>
    </location>
</feature>
<dbReference type="GO" id="GO:0004252">
    <property type="term" value="F:serine-type endopeptidase activity"/>
    <property type="evidence" value="ECO:0007669"/>
    <property type="project" value="InterPro"/>
</dbReference>
<evidence type="ECO:0000256" key="1">
    <source>
        <dbReference type="ARBA" id="ARBA00004141"/>
    </source>
</evidence>
<sequence length="279" mass="31268">MVEMGKRISSDLEEEARTIARGINEWWLSLLEGQQICRQIAFCMLGIHLMRYVPVGRVIAQRYFTHDITSGRVLTLLTGQLGHSGWMHLGSNVIKLIGVGELTWFILRNKQTKEDNRLHEALSGYHFLAFYAAAGTVASLSSHLFLARLQVPKVVQALKRPPMESNAVVQQIVHTAGSSGAVSANMAVVALELASSDPSLFYFPSTDMTMGPLLLCFAIVDAIGLRYGWRRMDYAAHFGGIAFGSLYYYVGPALWDWLRRSTDWKAHLLTQEYDTEKLN</sequence>
<evidence type="ECO:0000313" key="10">
    <source>
        <dbReference type="Proteomes" id="UP000054097"/>
    </source>
</evidence>
<evidence type="ECO:0000256" key="6">
    <source>
        <dbReference type="ARBA" id="ARBA00023136"/>
    </source>
</evidence>